<feature type="compositionally biased region" description="Gly residues" evidence="9">
    <location>
        <begin position="405"/>
        <end position="419"/>
    </location>
</feature>
<evidence type="ECO:0000256" key="7">
    <source>
        <dbReference type="ARBA" id="ARBA00023136"/>
    </source>
</evidence>
<dbReference type="GO" id="GO:0015099">
    <property type="term" value="F:nickel cation transmembrane transporter activity"/>
    <property type="evidence" value="ECO:0007669"/>
    <property type="project" value="UniProtKB-UniRule"/>
</dbReference>
<proteinExistence type="inferred from homology"/>
<protein>
    <recommendedName>
        <fullName evidence="8">Nickel/cobalt efflux system</fullName>
    </recommendedName>
</protein>
<keyword evidence="11" id="KW-1185">Reference proteome</keyword>
<evidence type="ECO:0000256" key="3">
    <source>
        <dbReference type="ARBA" id="ARBA00022448"/>
    </source>
</evidence>
<feature type="transmembrane region" description="Helical" evidence="8">
    <location>
        <begin position="183"/>
        <end position="209"/>
    </location>
</feature>
<dbReference type="AlphaFoldDB" id="A0A5N6MHM7"/>
<keyword evidence="7 8" id="KW-0472">Membrane</keyword>
<feature type="transmembrane region" description="Helical" evidence="8">
    <location>
        <begin position="372"/>
        <end position="392"/>
    </location>
</feature>
<comment type="similarity">
    <text evidence="2 8">Belongs to the NiCoT transporter (TC 2.A.52) family.</text>
</comment>
<feature type="transmembrane region" description="Helical" evidence="8">
    <location>
        <begin position="99"/>
        <end position="117"/>
    </location>
</feature>
<name>A0A5N6MHM7_9MICC</name>
<evidence type="ECO:0000256" key="6">
    <source>
        <dbReference type="ARBA" id="ARBA00022989"/>
    </source>
</evidence>
<feature type="compositionally biased region" description="Basic and acidic residues" evidence="9">
    <location>
        <begin position="13"/>
        <end position="44"/>
    </location>
</feature>
<dbReference type="Proteomes" id="UP000326852">
    <property type="component" value="Unassembled WGS sequence"/>
</dbReference>
<feature type="transmembrane region" description="Helical" evidence="8">
    <location>
        <begin position="252"/>
        <end position="277"/>
    </location>
</feature>
<evidence type="ECO:0000256" key="4">
    <source>
        <dbReference type="ARBA" id="ARBA00022596"/>
    </source>
</evidence>
<organism evidence="10 11">
    <name type="scientific">Arthrobacter yangruifuii</name>
    <dbReference type="NCBI Taxonomy" id="2606616"/>
    <lineage>
        <taxon>Bacteria</taxon>
        <taxon>Bacillati</taxon>
        <taxon>Actinomycetota</taxon>
        <taxon>Actinomycetes</taxon>
        <taxon>Micrococcales</taxon>
        <taxon>Micrococcaceae</taxon>
        <taxon>Arthrobacter</taxon>
    </lineage>
</organism>
<dbReference type="EMBL" id="VTFX01000004">
    <property type="protein sequence ID" value="KAD3633234.1"/>
    <property type="molecule type" value="Genomic_DNA"/>
</dbReference>
<evidence type="ECO:0000256" key="2">
    <source>
        <dbReference type="ARBA" id="ARBA00010892"/>
    </source>
</evidence>
<keyword evidence="6 8" id="KW-1133">Transmembrane helix</keyword>
<evidence type="ECO:0000256" key="1">
    <source>
        <dbReference type="ARBA" id="ARBA00004127"/>
    </source>
</evidence>
<comment type="caution">
    <text evidence="10">The sequence shown here is derived from an EMBL/GenBank/DDBJ whole genome shotgun (WGS) entry which is preliminary data.</text>
</comment>
<feature type="transmembrane region" description="Helical" evidence="8">
    <location>
        <begin position="325"/>
        <end position="352"/>
    </location>
</feature>
<dbReference type="PANTHER" id="PTHR31611">
    <property type="entry name" value="HIGH-AFFINITY NICKEL TRANSPORT PROTEIN NIC1"/>
    <property type="match status" value="1"/>
</dbReference>
<reference evidence="10 11" key="1">
    <citation type="submission" date="2019-08" db="EMBL/GenBank/DDBJ databases">
        <title>Arthrobacter sp. nov., isolated from plateau pika and Tibetan wild ass.</title>
        <authorList>
            <person name="Ge Y."/>
        </authorList>
    </citation>
    <scope>NUCLEOTIDE SEQUENCE [LARGE SCALE GENOMIC DNA]</scope>
    <source>
        <strain evidence="10 11">785</strain>
    </source>
</reference>
<feature type="transmembrane region" description="Helical" evidence="8">
    <location>
        <begin position="283"/>
        <end position="305"/>
    </location>
</feature>
<feature type="transmembrane region" description="Helical" evidence="8">
    <location>
        <begin position="66"/>
        <end position="87"/>
    </location>
</feature>
<dbReference type="InterPro" id="IPR004688">
    <property type="entry name" value="Ni/Co_transpt"/>
</dbReference>
<feature type="region of interest" description="Disordered" evidence="9">
    <location>
        <begin position="1"/>
        <end position="56"/>
    </location>
</feature>
<evidence type="ECO:0000256" key="8">
    <source>
        <dbReference type="RuleBase" id="RU362101"/>
    </source>
</evidence>
<feature type="region of interest" description="Disordered" evidence="9">
    <location>
        <begin position="405"/>
        <end position="439"/>
    </location>
</feature>
<keyword evidence="5 8" id="KW-0812">Transmembrane</keyword>
<evidence type="ECO:0000313" key="11">
    <source>
        <dbReference type="Proteomes" id="UP000326852"/>
    </source>
</evidence>
<sequence length="439" mass="46510">MDASGGQRHRGRGGREHSRGVRRARVADRAAGTRDSKELERGPTVDKQSNAQEAEVTPGRSYRAQVVLAFIPVGLLHIVGFGLFFFLVEPLHLQLGSSVFGVGIAVVAYVLGVRHAFDADHIAAIDNTTRKLVDLRKPAAGVGLFFSLGHSTIVFLMAALLALGVSWAVGLSSDGNEVRNGLGVFGTMVSGVFLLLIGLINAVAFIGILKVWRASRNGDLDELELERHLQGRGLISRLIRPMLRTIDRPGKMYAVGFLFGLGFDTASEIALLVLAGTGAATGLPWYAILCLPLIFAAGMSLFDTLDSAVMVKAYGWASVNAVRKLYYNLTITGLSVMIAVMIGGIELVGLLNEKLGLRDPLTGWVAGIDLENVGYIVVATLVLVWLTSTAYWRLGHVEERWALASGGGGGGAAGPGGTEFGERPAKGAAPDDAPGKEPT</sequence>
<evidence type="ECO:0000313" key="10">
    <source>
        <dbReference type="EMBL" id="KAD3633234.1"/>
    </source>
</evidence>
<accession>A0A5N6MHM7</accession>
<gene>
    <name evidence="10" type="ORF">GD627_10455</name>
</gene>
<evidence type="ECO:0000256" key="5">
    <source>
        <dbReference type="ARBA" id="ARBA00022692"/>
    </source>
</evidence>
<keyword evidence="3 8" id="KW-0813">Transport</keyword>
<dbReference type="Pfam" id="PF03824">
    <property type="entry name" value="NicO"/>
    <property type="match status" value="1"/>
</dbReference>
<keyword evidence="4" id="KW-0533">Nickel</keyword>
<feature type="transmembrane region" description="Helical" evidence="8">
    <location>
        <begin position="138"/>
        <end position="163"/>
    </location>
</feature>
<dbReference type="PANTHER" id="PTHR31611:SF0">
    <property type="entry name" value="HIGH-AFFINITY NICKEL TRANSPORT PROTEIN NIC1"/>
    <property type="match status" value="1"/>
</dbReference>
<comment type="subcellular location">
    <subcellularLocation>
        <location evidence="8">Cell membrane</location>
        <topology evidence="8">Multi-pass membrane protein</topology>
    </subcellularLocation>
    <subcellularLocation>
        <location evidence="1">Endomembrane system</location>
        <topology evidence="1">Multi-pass membrane protein</topology>
    </subcellularLocation>
</comment>
<dbReference type="GO" id="GO:0012505">
    <property type="term" value="C:endomembrane system"/>
    <property type="evidence" value="ECO:0007669"/>
    <property type="project" value="UniProtKB-SubCell"/>
</dbReference>
<evidence type="ECO:0000256" key="9">
    <source>
        <dbReference type="SAM" id="MobiDB-lite"/>
    </source>
</evidence>
<dbReference type="GO" id="GO:0005886">
    <property type="term" value="C:plasma membrane"/>
    <property type="evidence" value="ECO:0007669"/>
    <property type="project" value="UniProtKB-SubCell"/>
</dbReference>
<dbReference type="InterPro" id="IPR011541">
    <property type="entry name" value="Ni/Co_transpt_high_affinity"/>
</dbReference>